<feature type="transmembrane region" description="Helical" evidence="2">
    <location>
        <begin position="189"/>
        <end position="211"/>
    </location>
</feature>
<evidence type="ECO:0000313" key="4">
    <source>
        <dbReference type="Proteomes" id="UP001274830"/>
    </source>
</evidence>
<sequence length="451" mass="51294">MDDIDPKAHIEEPQEHDFDQRHDGPFDPPRTSMQFHRGSEGAIKKTHSDPLSMSPPPKRKSMQAGRQSDDFASPPRTSTNISRAGRPSRDFDTRLDGPFGRPSLTMERRRSSGKMSPMSPDSHRRPTLPTNTPSEREKQVEERQQAELGETHSGEPSEPVAPTLEELQSDAAFEPEPPALNYNMRSRKLYIVFFWSLIVLDCVFMPIGLYFGLWYGTNLSPNIVFSIVTAALGGVSIIEYFLRLRRLLKKNSTCRVIGARRMYLDWFHWNFTFGWMVVMIELIIGTIPTYPPIRLLAMPVTSMLYVFGTELLVVDTMRYFQVPAPWRMSSIPRHAQLRPAIYSFIEDVVAVDGSGGTAYREAFNRRYEASHIFRAMLRRLGVFWAFGAEGIAVVCTILIFTVQKEAAYVIGWTVPFIWAGVWTAGTFWYVGRKLKEEKIAWAVEIAAKSAA</sequence>
<keyword evidence="4" id="KW-1185">Reference proteome</keyword>
<evidence type="ECO:0000256" key="1">
    <source>
        <dbReference type="SAM" id="MobiDB-lite"/>
    </source>
</evidence>
<evidence type="ECO:0000256" key="2">
    <source>
        <dbReference type="SAM" id="Phobius"/>
    </source>
</evidence>
<dbReference type="Proteomes" id="UP001274830">
    <property type="component" value="Unassembled WGS sequence"/>
</dbReference>
<keyword evidence="2" id="KW-1133">Transmembrane helix</keyword>
<protein>
    <submittedName>
        <fullName evidence="3">Uncharacterized protein</fullName>
    </submittedName>
</protein>
<evidence type="ECO:0000313" key="3">
    <source>
        <dbReference type="EMBL" id="KAK3677803.1"/>
    </source>
</evidence>
<accession>A0AAE1C4I1</accession>
<feature type="transmembrane region" description="Helical" evidence="2">
    <location>
        <begin position="293"/>
        <end position="314"/>
    </location>
</feature>
<gene>
    <name evidence="3" type="ORF">LTR78_002653</name>
</gene>
<dbReference type="AlphaFoldDB" id="A0AAE1C4I1"/>
<reference evidence="3" key="1">
    <citation type="submission" date="2023-07" db="EMBL/GenBank/DDBJ databases">
        <title>Black Yeasts Isolated from many extreme environments.</title>
        <authorList>
            <person name="Coleine C."/>
            <person name="Stajich J.E."/>
            <person name="Selbmann L."/>
        </authorList>
    </citation>
    <scope>NUCLEOTIDE SEQUENCE</scope>
    <source>
        <strain evidence="3">CCFEE 5485</strain>
    </source>
</reference>
<feature type="transmembrane region" description="Helical" evidence="2">
    <location>
        <begin position="223"/>
        <end position="242"/>
    </location>
</feature>
<feature type="transmembrane region" description="Helical" evidence="2">
    <location>
        <begin position="263"/>
        <end position="287"/>
    </location>
</feature>
<name>A0AAE1C4I1_9PEZI</name>
<dbReference type="EMBL" id="JAUTXT010000006">
    <property type="protein sequence ID" value="KAK3677803.1"/>
    <property type="molecule type" value="Genomic_DNA"/>
</dbReference>
<proteinExistence type="predicted"/>
<organism evidence="3 4">
    <name type="scientific">Recurvomyces mirabilis</name>
    <dbReference type="NCBI Taxonomy" id="574656"/>
    <lineage>
        <taxon>Eukaryota</taxon>
        <taxon>Fungi</taxon>
        <taxon>Dikarya</taxon>
        <taxon>Ascomycota</taxon>
        <taxon>Pezizomycotina</taxon>
        <taxon>Dothideomycetes</taxon>
        <taxon>Dothideomycetidae</taxon>
        <taxon>Mycosphaerellales</taxon>
        <taxon>Teratosphaeriaceae</taxon>
        <taxon>Recurvomyces</taxon>
    </lineage>
</organism>
<keyword evidence="2" id="KW-0472">Membrane</keyword>
<dbReference type="PANTHER" id="PTHR42024">
    <property type="entry name" value="AMINO ACID PERMEASE_ SLC12A DOMAIN-CONTAINING PROTEIN"/>
    <property type="match status" value="1"/>
</dbReference>
<feature type="compositionally biased region" description="Basic and acidic residues" evidence="1">
    <location>
        <begin position="37"/>
        <end position="48"/>
    </location>
</feature>
<feature type="compositionally biased region" description="Basic and acidic residues" evidence="1">
    <location>
        <begin position="1"/>
        <end position="25"/>
    </location>
</feature>
<dbReference type="PANTHER" id="PTHR42024:SF1">
    <property type="entry name" value="AMINO ACID PERMEASE_ SLC12A DOMAIN-CONTAINING PROTEIN"/>
    <property type="match status" value="1"/>
</dbReference>
<feature type="compositionally biased region" description="Basic and acidic residues" evidence="1">
    <location>
        <begin position="134"/>
        <end position="155"/>
    </location>
</feature>
<feature type="transmembrane region" description="Helical" evidence="2">
    <location>
        <begin position="380"/>
        <end position="400"/>
    </location>
</feature>
<keyword evidence="2" id="KW-0812">Transmembrane</keyword>
<feature type="region of interest" description="Disordered" evidence="1">
    <location>
        <begin position="1"/>
        <end position="160"/>
    </location>
</feature>
<feature type="transmembrane region" description="Helical" evidence="2">
    <location>
        <begin position="406"/>
        <end position="430"/>
    </location>
</feature>
<comment type="caution">
    <text evidence="3">The sequence shown here is derived from an EMBL/GenBank/DDBJ whole genome shotgun (WGS) entry which is preliminary data.</text>
</comment>